<reference evidence="6" key="1">
    <citation type="submission" date="2021-04" db="EMBL/GenBank/DDBJ databases">
        <title>First draft genome resource for Brassicaceae pathogens Fusarium oxysporum f. sp. raphani and Fusarium oxysporum f. sp. rapae.</title>
        <authorList>
            <person name="Asai S."/>
        </authorList>
    </citation>
    <scope>NUCLEOTIDE SEQUENCE</scope>
    <source>
        <strain evidence="6">Tf1262</strain>
    </source>
</reference>
<evidence type="ECO:0000313" key="7">
    <source>
        <dbReference type="Proteomes" id="UP000693942"/>
    </source>
</evidence>
<dbReference type="Proteomes" id="UP000693942">
    <property type="component" value="Unassembled WGS sequence"/>
</dbReference>
<feature type="region of interest" description="Disordered" evidence="2">
    <location>
        <begin position="267"/>
        <end position="311"/>
    </location>
</feature>
<evidence type="ECO:0000256" key="2">
    <source>
        <dbReference type="SAM" id="MobiDB-lite"/>
    </source>
</evidence>
<name>A0A8J5QDA6_FUSOX</name>
<feature type="compositionally biased region" description="Polar residues" evidence="2">
    <location>
        <begin position="484"/>
        <end position="493"/>
    </location>
</feature>
<dbReference type="EMBL" id="JAELUR010000002">
    <property type="protein sequence ID" value="KAG7435388.1"/>
    <property type="molecule type" value="Genomic_DNA"/>
</dbReference>
<feature type="region of interest" description="Disordered" evidence="2">
    <location>
        <begin position="480"/>
        <end position="499"/>
    </location>
</feature>
<feature type="region of interest" description="Disordered" evidence="2">
    <location>
        <begin position="348"/>
        <end position="367"/>
    </location>
</feature>
<gene>
    <name evidence="6" type="ORF">Forpi1262_v002022</name>
    <name evidence="5" type="ORF">Forpi1262_v007064</name>
    <name evidence="4" type="ORF">Forpi1262_v009449</name>
    <name evidence="3" type="ORF">Forpi1262_v016373</name>
</gene>
<feature type="compositionally biased region" description="Basic and acidic residues" evidence="2">
    <location>
        <begin position="186"/>
        <end position="202"/>
    </location>
</feature>
<feature type="coiled-coil region" evidence="1">
    <location>
        <begin position="409"/>
        <end position="462"/>
    </location>
</feature>
<evidence type="ECO:0008006" key="8">
    <source>
        <dbReference type="Google" id="ProtNLM"/>
    </source>
</evidence>
<evidence type="ECO:0000313" key="3">
    <source>
        <dbReference type="EMBL" id="KAG7420453.1"/>
    </source>
</evidence>
<evidence type="ECO:0000256" key="1">
    <source>
        <dbReference type="SAM" id="Coils"/>
    </source>
</evidence>
<feature type="region of interest" description="Disordered" evidence="2">
    <location>
        <begin position="183"/>
        <end position="202"/>
    </location>
</feature>
<evidence type="ECO:0000313" key="4">
    <source>
        <dbReference type="EMBL" id="KAG7428772.1"/>
    </source>
</evidence>
<dbReference type="EMBL" id="JAELUR010000018">
    <property type="protein sequence ID" value="KAG7420453.1"/>
    <property type="molecule type" value="Genomic_DNA"/>
</dbReference>
<feature type="region of interest" description="Disordered" evidence="2">
    <location>
        <begin position="1"/>
        <end position="24"/>
    </location>
</feature>
<evidence type="ECO:0000313" key="6">
    <source>
        <dbReference type="EMBL" id="KAG7435388.1"/>
    </source>
</evidence>
<keyword evidence="1" id="KW-0175">Coiled coil</keyword>
<organism evidence="6 7">
    <name type="scientific">Fusarium oxysporum f. sp. raphani</name>
    <dbReference type="NCBI Taxonomy" id="96318"/>
    <lineage>
        <taxon>Eukaryota</taxon>
        <taxon>Fungi</taxon>
        <taxon>Dikarya</taxon>
        <taxon>Ascomycota</taxon>
        <taxon>Pezizomycotina</taxon>
        <taxon>Sordariomycetes</taxon>
        <taxon>Hypocreomycetidae</taxon>
        <taxon>Hypocreales</taxon>
        <taxon>Nectriaceae</taxon>
        <taxon>Fusarium</taxon>
        <taxon>Fusarium oxysporum species complex</taxon>
    </lineage>
</organism>
<sequence length="616" mass="70783">MSSNANTGPAPPYTGAPPSNAEMAAEVQQLRNTIRTLQAQMNARPAATNNEGENPVRFQRDIGEALKPPKPEPFTGKAADVIPFLTRMKAHFRLFPNRLDTATKKVLYTSPLIQGDAKDWWEPIMRDFLENEEPTQEQDTQNIFADWDNFEQALKDNFGDPQMAIRTQTLGVIKNGYDTTGLKKTTKPEWKPHPDSSIREPQDPFLNYEDAVEASATVKGRYAGNIGSTEFKEKKKQYYAAKKERVDNDPALRERINMQHRENLQKKRLGEPQTLGVIREGKINPPKKGKQAQSSKAVDDIPTKTTTQRDGSTITVDTEKGYITKYEAPRFAMTTLQKKEEAVKKEREAETKTRTYHHRHPRITIPGTPNDNPYHEWETYGYSVYHWHENLGVATLRFNLAYYRQIHKTKELLEGIKHSQQLIEEAEKEFEEATQGKHSYKKEEITKQLQDWEKEYQEKMANGQYDHLMKKQISIEQIGHPINWPSTDNASSDTTEELQGQWEDDGLHLRNDPVDLQRLNEITTTEDTDSDESSLEKEHIFEPIDLKKGFDQVLINDEQSGQGITPEDRDAELEEHFQQQLFDEEFINDCPNGEGCNDSECEQTHRDASGKVTRHL</sequence>
<dbReference type="EMBL" id="JAELUR010000004">
    <property type="protein sequence ID" value="KAG7432002.1"/>
    <property type="molecule type" value="Genomic_DNA"/>
</dbReference>
<comment type="caution">
    <text evidence="6">The sequence shown here is derived from an EMBL/GenBank/DDBJ whole genome shotgun (WGS) entry which is preliminary data.</text>
</comment>
<accession>A0A8J5QDA6</accession>
<dbReference type="AlphaFoldDB" id="A0A8J5QDA6"/>
<protein>
    <recommendedName>
        <fullName evidence="8">Retrotransposon gag domain-containing protein</fullName>
    </recommendedName>
</protein>
<proteinExistence type="predicted"/>
<dbReference type="EMBL" id="JAELUR010000007">
    <property type="protein sequence ID" value="KAG7428772.1"/>
    <property type="molecule type" value="Genomic_DNA"/>
</dbReference>
<evidence type="ECO:0000313" key="5">
    <source>
        <dbReference type="EMBL" id="KAG7432002.1"/>
    </source>
</evidence>
<feature type="region of interest" description="Disordered" evidence="2">
    <location>
        <begin position="591"/>
        <end position="616"/>
    </location>
</feature>